<organism evidence="3 4">
    <name type="scientific">Paramecium primaurelia</name>
    <dbReference type="NCBI Taxonomy" id="5886"/>
    <lineage>
        <taxon>Eukaryota</taxon>
        <taxon>Sar</taxon>
        <taxon>Alveolata</taxon>
        <taxon>Ciliophora</taxon>
        <taxon>Intramacronucleata</taxon>
        <taxon>Oligohymenophorea</taxon>
        <taxon>Peniculida</taxon>
        <taxon>Parameciidae</taxon>
        <taxon>Paramecium</taxon>
    </lineage>
</organism>
<proteinExistence type="predicted"/>
<protein>
    <recommendedName>
        <fullName evidence="5">Transmembrane protein</fullName>
    </recommendedName>
</protein>
<accession>A0A8S1LTQ4</accession>
<name>A0A8S1LTQ4_PARPR</name>
<feature type="transmembrane region" description="Helical" evidence="2">
    <location>
        <begin position="372"/>
        <end position="395"/>
    </location>
</feature>
<comment type="caution">
    <text evidence="3">The sequence shown here is derived from an EMBL/GenBank/DDBJ whole genome shotgun (WGS) entry which is preliminary data.</text>
</comment>
<feature type="transmembrane region" description="Helical" evidence="2">
    <location>
        <begin position="268"/>
        <end position="292"/>
    </location>
</feature>
<evidence type="ECO:0000256" key="1">
    <source>
        <dbReference type="SAM" id="MobiDB-lite"/>
    </source>
</evidence>
<evidence type="ECO:0008006" key="5">
    <source>
        <dbReference type="Google" id="ProtNLM"/>
    </source>
</evidence>
<feature type="region of interest" description="Disordered" evidence="1">
    <location>
        <begin position="508"/>
        <end position="528"/>
    </location>
</feature>
<feature type="transmembrane region" description="Helical" evidence="2">
    <location>
        <begin position="238"/>
        <end position="256"/>
    </location>
</feature>
<reference evidence="3" key="1">
    <citation type="submission" date="2021-01" db="EMBL/GenBank/DDBJ databases">
        <authorList>
            <consortium name="Genoscope - CEA"/>
            <person name="William W."/>
        </authorList>
    </citation>
    <scope>NUCLEOTIDE SEQUENCE</scope>
</reference>
<gene>
    <name evidence="3" type="ORF">PPRIM_AZ9-3.1.T0380169</name>
</gene>
<feature type="transmembrane region" description="Helical" evidence="2">
    <location>
        <begin position="430"/>
        <end position="452"/>
    </location>
</feature>
<dbReference type="AlphaFoldDB" id="A0A8S1LTQ4"/>
<keyword evidence="2" id="KW-0472">Membrane</keyword>
<keyword evidence="4" id="KW-1185">Reference proteome</keyword>
<evidence type="ECO:0000313" key="3">
    <source>
        <dbReference type="EMBL" id="CAD8065904.1"/>
    </source>
</evidence>
<feature type="transmembrane region" description="Helical" evidence="2">
    <location>
        <begin position="401"/>
        <end position="418"/>
    </location>
</feature>
<evidence type="ECO:0000256" key="2">
    <source>
        <dbReference type="SAM" id="Phobius"/>
    </source>
</evidence>
<keyword evidence="2" id="KW-1133">Transmembrane helix</keyword>
<dbReference type="OMA" id="KASIYEM"/>
<sequence length="793" mass="94236">MIIGKRRLKQIKLILVSPTLEKITMMYETYGLGNGYLNLYQIKSQFQVSTWRNSSTVEEAFNYLMNVFTPKYFANQFKSSHIPLSNLIIAQTRNAIQKCNTNIINCEYGSDQYQEVEFQALDVNKCVSENCTEFIQSQNAFGGIKIGIDGHYQTYYDFYYYSVLKIADNYTDFYTKLIENKWVDNHTESIGIFGSLYDLNSQQQVQITLLLEQQFAKYPLYLQETFFQLPFFDFKDTIHILLFSYLIFIGLLKIFRTMLELTYIFSRFNFFFQLYNFAALIVYCIVHFQILIVRDQAQDNNLIFSRSILENNFSGKILSVGNALLINDYQTTEDVGKVLLLLSYPYSFVQFILFFNAEWIQNYHTLQMRTMPGLLTCSVLSLAFYILTVLPQGYLDKQYRTGHHSINYIAYLFAQLFLDNYQDDEDQKQLLSIIIEILHYLFQILIALYVIALSIEGFRKASIYEMPYQTKYDKEFIQNFDNLNIKINKVLKQVQKLFIKEKQSQGKKINRREEDRQSQILDDEETLSDMSETKSDKILIVFEINNAFLEDINRFKARRDANYYAQKRVKYSKSNKDQASSQKIRIIQSLLQKDKVNQRLQVMLSKHQTNEAQYTQLQEDQVEQNNDFFQNFKEQISDQGVKIREFTIIDQVIKFLEMLLRLRPEFLSLNAEQRIRIMFYINSDQVEEEDVYKLLSFLIVNLAKQHLNYPILVFSCHKEWYIEKEQYLKLKKFYRNIFSTLEKECALDFSLMQTSFFDFQLKFSKDQQFYEKENQEEISNSMIEEGEDKSELL</sequence>
<evidence type="ECO:0000313" key="4">
    <source>
        <dbReference type="Proteomes" id="UP000688137"/>
    </source>
</evidence>
<keyword evidence="2" id="KW-0812">Transmembrane</keyword>
<dbReference type="Proteomes" id="UP000688137">
    <property type="component" value="Unassembled WGS sequence"/>
</dbReference>
<dbReference type="EMBL" id="CAJJDM010000037">
    <property type="protein sequence ID" value="CAD8065904.1"/>
    <property type="molecule type" value="Genomic_DNA"/>
</dbReference>
<feature type="transmembrane region" description="Helical" evidence="2">
    <location>
        <begin position="338"/>
        <end position="360"/>
    </location>
</feature>